<dbReference type="GO" id="GO:0005634">
    <property type="term" value="C:nucleus"/>
    <property type="evidence" value="ECO:0007669"/>
    <property type="project" value="UniProtKB-SubCell"/>
</dbReference>
<accession>A0A9W9W5Z2</accession>
<dbReference type="InterPro" id="IPR050613">
    <property type="entry name" value="Sec_Metabolite_Reg"/>
</dbReference>
<dbReference type="OrthoDB" id="762982at2759"/>
<evidence type="ECO:0000256" key="5">
    <source>
        <dbReference type="ARBA" id="ARBA00023163"/>
    </source>
</evidence>
<keyword evidence="10" id="KW-1185">Reference proteome</keyword>
<keyword evidence="6" id="KW-0539">Nucleus</keyword>
<evidence type="ECO:0000256" key="3">
    <source>
        <dbReference type="ARBA" id="ARBA00023015"/>
    </source>
</evidence>
<reference evidence="9" key="2">
    <citation type="journal article" date="2023" name="IMA Fungus">
        <title>Comparative genomic study of the Penicillium genus elucidates a diverse pangenome and 15 lateral gene transfer events.</title>
        <authorList>
            <person name="Petersen C."/>
            <person name="Sorensen T."/>
            <person name="Nielsen M.R."/>
            <person name="Sondergaard T.E."/>
            <person name="Sorensen J.L."/>
            <person name="Fitzpatrick D.A."/>
            <person name="Frisvad J.C."/>
            <person name="Nielsen K.L."/>
        </authorList>
    </citation>
    <scope>NUCLEOTIDE SEQUENCE</scope>
    <source>
        <strain evidence="9">IBT 29677</strain>
    </source>
</reference>
<protein>
    <recommendedName>
        <fullName evidence="8">Zn(2)-C6 fungal-type domain-containing protein</fullName>
    </recommendedName>
</protein>
<dbReference type="InterPro" id="IPR001138">
    <property type="entry name" value="Zn2Cys6_DnaBD"/>
</dbReference>
<evidence type="ECO:0000256" key="4">
    <source>
        <dbReference type="ARBA" id="ARBA00023125"/>
    </source>
</evidence>
<sequence length="611" mass="69048">MSGSNNHLESKRVEQDSVARLHGGGKRKLSNVPGFARLDLNRRRIMRNREIQACYQCRSRKTKCDQSKPRCQKCLAHHRTCSYQASDAEIGDLFDPFKKSDPPPINDQPASPYEGAPQKMDATVRLNQLGHLRAGNNIQSRYYSSLSWMTATENFEVTTPLSGEEISSDVTGSCELASPPGYVQRHVNIPAENLDAFLQNHEVDYLISWYSNHCHFWHPIFDIFKITKSLHTFRRQQKAPPTFLAQVAAICYTATCSITASGELRSPSLTPASTWRNMTELFLSLSDYPLRPCLDTVRAAYLLATPSSAEENAFLDPGPLCVLLRVAQSLGLHRDPSSFGLPRCEADLKRVLWWSIHALEVSYSVSHALPPIVHHGTFDVKVINSEGRSYRKLISTISRVSVVMSKILYEIYGTRQPIYAVIRKLGEEAAQTCTDEAEDHQLPHIAALDRFIDLSQRMCCSKMVYILHQPFLRSTQWPRDSRPRAIRACQDYIEAFLASFTDPALTCYRWVLNHFNAIHPCAILLQDLIQNPLSAESTTIRVTVEACFSTLSTDLHYNLMRLSTLRSKAWATNQWIPEESMASASVLDASLSDWDPLFASLMWDDFSLQGI</sequence>
<dbReference type="EMBL" id="JAPZBU010000005">
    <property type="protein sequence ID" value="KAJ5404070.1"/>
    <property type="molecule type" value="Genomic_DNA"/>
</dbReference>
<dbReference type="RefSeq" id="XP_056491312.1">
    <property type="nucleotide sequence ID" value="XM_056628578.1"/>
</dbReference>
<organism evidence="9 10">
    <name type="scientific">Penicillium cosmopolitanum</name>
    <dbReference type="NCBI Taxonomy" id="1131564"/>
    <lineage>
        <taxon>Eukaryota</taxon>
        <taxon>Fungi</taxon>
        <taxon>Dikarya</taxon>
        <taxon>Ascomycota</taxon>
        <taxon>Pezizomycotina</taxon>
        <taxon>Eurotiomycetes</taxon>
        <taxon>Eurotiomycetidae</taxon>
        <taxon>Eurotiales</taxon>
        <taxon>Aspergillaceae</taxon>
        <taxon>Penicillium</taxon>
    </lineage>
</organism>
<comment type="subcellular location">
    <subcellularLocation>
        <location evidence="1">Nucleus</location>
    </subcellularLocation>
</comment>
<dbReference type="AlphaFoldDB" id="A0A9W9W5Z2"/>
<keyword evidence="5" id="KW-0804">Transcription</keyword>
<dbReference type="InterPro" id="IPR036864">
    <property type="entry name" value="Zn2-C6_fun-type_DNA-bd_sf"/>
</dbReference>
<dbReference type="InterPro" id="IPR007219">
    <property type="entry name" value="XnlR_reg_dom"/>
</dbReference>
<gene>
    <name evidence="9" type="ORF">N7509_003941</name>
</gene>
<evidence type="ECO:0000256" key="6">
    <source>
        <dbReference type="ARBA" id="ARBA00023242"/>
    </source>
</evidence>
<dbReference type="GO" id="GO:0003677">
    <property type="term" value="F:DNA binding"/>
    <property type="evidence" value="ECO:0007669"/>
    <property type="project" value="UniProtKB-KW"/>
</dbReference>
<dbReference type="PROSITE" id="PS50048">
    <property type="entry name" value="ZN2_CY6_FUNGAL_2"/>
    <property type="match status" value="1"/>
</dbReference>
<feature type="domain" description="Zn(2)-C6 fungal-type" evidence="8">
    <location>
        <begin position="53"/>
        <end position="83"/>
    </location>
</feature>
<evidence type="ECO:0000256" key="1">
    <source>
        <dbReference type="ARBA" id="ARBA00004123"/>
    </source>
</evidence>
<dbReference type="PROSITE" id="PS00463">
    <property type="entry name" value="ZN2_CY6_FUNGAL_1"/>
    <property type="match status" value="1"/>
</dbReference>
<dbReference type="GO" id="GO:0008270">
    <property type="term" value="F:zinc ion binding"/>
    <property type="evidence" value="ECO:0007669"/>
    <property type="project" value="InterPro"/>
</dbReference>
<evidence type="ECO:0000259" key="8">
    <source>
        <dbReference type="PROSITE" id="PS50048"/>
    </source>
</evidence>
<dbReference type="GO" id="GO:0006351">
    <property type="term" value="P:DNA-templated transcription"/>
    <property type="evidence" value="ECO:0007669"/>
    <property type="project" value="InterPro"/>
</dbReference>
<dbReference type="Pfam" id="PF04082">
    <property type="entry name" value="Fungal_trans"/>
    <property type="match status" value="1"/>
</dbReference>
<feature type="region of interest" description="Disordered" evidence="7">
    <location>
        <begin position="1"/>
        <end position="29"/>
    </location>
</feature>
<evidence type="ECO:0000313" key="9">
    <source>
        <dbReference type="EMBL" id="KAJ5404070.1"/>
    </source>
</evidence>
<evidence type="ECO:0000256" key="2">
    <source>
        <dbReference type="ARBA" id="ARBA00022723"/>
    </source>
</evidence>
<reference evidence="9" key="1">
    <citation type="submission" date="2022-12" db="EMBL/GenBank/DDBJ databases">
        <authorList>
            <person name="Petersen C."/>
        </authorList>
    </citation>
    <scope>NUCLEOTIDE SEQUENCE</scope>
    <source>
        <strain evidence="9">IBT 29677</strain>
    </source>
</reference>
<keyword evidence="2" id="KW-0479">Metal-binding</keyword>
<comment type="caution">
    <text evidence="9">The sequence shown here is derived from an EMBL/GenBank/DDBJ whole genome shotgun (WGS) entry which is preliminary data.</text>
</comment>
<dbReference type="GeneID" id="81367558"/>
<dbReference type="Gene3D" id="4.10.240.10">
    <property type="entry name" value="Zn(2)-C6 fungal-type DNA-binding domain"/>
    <property type="match status" value="1"/>
</dbReference>
<dbReference type="SUPFAM" id="SSF57701">
    <property type="entry name" value="Zn2/Cys6 DNA-binding domain"/>
    <property type="match status" value="1"/>
</dbReference>
<keyword evidence="4" id="KW-0238">DNA-binding</keyword>
<dbReference type="Pfam" id="PF00172">
    <property type="entry name" value="Zn_clus"/>
    <property type="match status" value="1"/>
</dbReference>
<name>A0A9W9W5Z2_9EURO</name>
<evidence type="ECO:0000256" key="7">
    <source>
        <dbReference type="SAM" id="MobiDB-lite"/>
    </source>
</evidence>
<dbReference type="Proteomes" id="UP001147747">
    <property type="component" value="Unassembled WGS sequence"/>
</dbReference>
<dbReference type="CDD" id="cd12148">
    <property type="entry name" value="fungal_TF_MHR"/>
    <property type="match status" value="1"/>
</dbReference>
<proteinExistence type="predicted"/>
<dbReference type="PANTHER" id="PTHR31001:SF40">
    <property type="entry name" value="ZN(II)2CYS6 TRANSCRIPTION FACTOR (EUROFUNG)"/>
    <property type="match status" value="1"/>
</dbReference>
<dbReference type="SMART" id="SM00066">
    <property type="entry name" value="GAL4"/>
    <property type="match status" value="1"/>
</dbReference>
<feature type="compositionally biased region" description="Basic and acidic residues" evidence="7">
    <location>
        <begin position="8"/>
        <end position="19"/>
    </location>
</feature>
<dbReference type="CDD" id="cd00067">
    <property type="entry name" value="GAL4"/>
    <property type="match status" value="1"/>
</dbReference>
<evidence type="ECO:0000313" key="10">
    <source>
        <dbReference type="Proteomes" id="UP001147747"/>
    </source>
</evidence>
<dbReference type="GO" id="GO:0000981">
    <property type="term" value="F:DNA-binding transcription factor activity, RNA polymerase II-specific"/>
    <property type="evidence" value="ECO:0007669"/>
    <property type="project" value="InterPro"/>
</dbReference>
<keyword evidence="3" id="KW-0805">Transcription regulation</keyword>
<dbReference type="PANTHER" id="PTHR31001">
    <property type="entry name" value="UNCHARACTERIZED TRANSCRIPTIONAL REGULATORY PROTEIN"/>
    <property type="match status" value="1"/>
</dbReference>